<evidence type="ECO:0000313" key="3">
    <source>
        <dbReference type="Proteomes" id="UP000193067"/>
    </source>
</evidence>
<dbReference type="Pfam" id="PF00651">
    <property type="entry name" value="BTB"/>
    <property type="match status" value="1"/>
</dbReference>
<dbReference type="AlphaFoldDB" id="A0A1Y2IRX2"/>
<evidence type="ECO:0000313" key="2">
    <source>
        <dbReference type="EMBL" id="OSD03837.1"/>
    </source>
</evidence>
<dbReference type="PROSITE" id="PS50097">
    <property type="entry name" value="BTB"/>
    <property type="match status" value="1"/>
</dbReference>
<name>A0A1Y2IRX2_TRAC3</name>
<evidence type="ECO:0000259" key="1">
    <source>
        <dbReference type="PROSITE" id="PS50097"/>
    </source>
</evidence>
<organism evidence="2 3">
    <name type="scientific">Trametes coccinea (strain BRFM310)</name>
    <name type="common">Pycnoporus coccineus</name>
    <dbReference type="NCBI Taxonomy" id="1353009"/>
    <lineage>
        <taxon>Eukaryota</taxon>
        <taxon>Fungi</taxon>
        <taxon>Dikarya</taxon>
        <taxon>Basidiomycota</taxon>
        <taxon>Agaricomycotina</taxon>
        <taxon>Agaricomycetes</taxon>
        <taxon>Polyporales</taxon>
        <taxon>Polyporaceae</taxon>
        <taxon>Trametes</taxon>
    </lineage>
</organism>
<dbReference type="InterPro" id="IPR000210">
    <property type="entry name" value="BTB/POZ_dom"/>
</dbReference>
<dbReference type="Proteomes" id="UP000193067">
    <property type="component" value="Unassembled WGS sequence"/>
</dbReference>
<gene>
    <name evidence="2" type="ORF">PYCCODRAFT_1388183</name>
</gene>
<dbReference type="STRING" id="1353009.A0A1Y2IRX2"/>
<proteinExistence type="predicted"/>
<dbReference type="SMART" id="SM00225">
    <property type="entry name" value="BTB"/>
    <property type="match status" value="1"/>
</dbReference>
<dbReference type="Gene3D" id="3.30.710.10">
    <property type="entry name" value="Potassium Channel Kv1.1, Chain A"/>
    <property type="match status" value="1"/>
</dbReference>
<protein>
    <recommendedName>
        <fullName evidence="1">BTB domain-containing protein</fullName>
    </recommendedName>
</protein>
<dbReference type="EMBL" id="KZ084099">
    <property type="protein sequence ID" value="OSD03837.1"/>
    <property type="molecule type" value="Genomic_DNA"/>
</dbReference>
<dbReference type="InterPro" id="IPR011333">
    <property type="entry name" value="SKP1/BTB/POZ_sf"/>
</dbReference>
<sequence>MEETSRKRARLEQDLVSHSDISLTFDGLASATTVIQLQTSGSGHVQSTQDAEYWFEDGNIILVAQDVSFKVYKGLLAEHSEVFRSMFLVAQGAQASTEQSTDGCPVVPLDDSPEDLRQLFRLIFPLSTNLKLNKGDLDIDVLSAVIRLDHKYELPSLYAEALSHLTTYYTIDFNAWISGRNAKMWKPEPVHAIGAISLARLTNTLSILPTAFYELCTLDPSSLLRGYTSRDGTVHRLSESDLELCLKMRDHLTFSNARVAFMLFKYNPRDCMNGQAISISPCSSTLRMVLEQSGMCKLPHFVASRRVLDGWLTNVDHYMASLGARNLCNKCRSELETREKALRHQVWCKLPEFLGLTIEGWDVLTNP</sequence>
<feature type="domain" description="BTB" evidence="1">
    <location>
        <begin position="58"/>
        <end position="132"/>
    </location>
</feature>
<keyword evidence="3" id="KW-1185">Reference proteome</keyword>
<accession>A0A1Y2IRX2</accession>
<reference evidence="2 3" key="1">
    <citation type="journal article" date="2015" name="Biotechnol. Biofuels">
        <title>Enhanced degradation of softwood versus hardwood by the white-rot fungus Pycnoporus coccineus.</title>
        <authorList>
            <person name="Couturier M."/>
            <person name="Navarro D."/>
            <person name="Chevret D."/>
            <person name="Henrissat B."/>
            <person name="Piumi F."/>
            <person name="Ruiz-Duenas F.J."/>
            <person name="Martinez A.T."/>
            <person name="Grigoriev I.V."/>
            <person name="Riley R."/>
            <person name="Lipzen A."/>
            <person name="Berrin J.G."/>
            <person name="Master E.R."/>
            <person name="Rosso M.N."/>
        </authorList>
    </citation>
    <scope>NUCLEOTIDE SEQUENCE [LARGE SCALE GENOMIC DNA]</scope>
    <source>
        <strain evidence="2 3">BRFM310</strain>
    </source>
</reference>
<dbReference type="OrthoDB" id="3036049at2759"/>